<evidence type="ECO:0000256" key="2">
    <source>
        <dbReference type="ARBA" id="ARBA00022598"/>
    </source>
</evidence>
<keyword evidence="2 4" id="KW-0436">Ligase</keyword>
<accession>A0A2S2DVF5</accession>
<evidence type="ECO:0000256" key="1">
    <source>
        <dbReference type="ARBA" id="ARBA00006432"/>
    </source>
</evidence>
<dbReference type="Gene3D" id="3.40.50.12780">
    <property type="entry name" value="N-terminal domain of ligase-like"/>
    <property type="match status" value="1"/>
</dbReference>
<dbReference type="EMBL" id="CP029346">
    <property type="protein sequence ID" value="AWL09343.1"/>
    <property type="molecule type" value="Genomic_DNA"/>
</dbReference>
<dbReference type="PANTHER" id="PTHR43201">
    <property type="entry name" value="ACYL-COA SYNTHETASE"/>
    <property type="match status" value="1"/>
</dbReference>
<dbReference type="Gene3D" id="3.30.300.30">
    <property type="match status" value="1"/>
</dbReference>
<evidence type="ECO:0000313" key="4">
    <source>
        <dbReference type="EMBL" id="AWL09343.1"/>
    </source>
</evidence>
<dbReference type="SUPFAM" id="SSF56801">
    <property type="entry name" value="Acetyl-CoA synthetase-like"/>
    <property type="match status" value="1"/>
</dbReference>
<dbReference type="RefSeq" id="WP_109323035.1">
    <property type="nucleotide sequence ID" value="NZ_CP029346.1"/>
</dbReference>
<evidence type="ECO:0000259" key="3">
    <source>
        <dbReference type="Pfam" id="PF00501"/>
    </source>
</evidence>
<dbReference type="Proteomes" id="UP000245468">
    <property type="component" value="Chromosome"/>
</dbReference>
<name>A0A2S2DVF5_9BACT</name>
<evidence type="ECO:0000313" key="5">
    <source>
        <dbReference type="Proteomes" id="UP000245468"/>
    </source>
</evidence>
<dbReference type="Pfam" id="PF00501">
    <property type="entry name" value="AMP-binding"/>
    <property type="match status" value="1"/>
</dbReference>
<protein>
    <submittedName>
        <fullName evidence="4">O-succinylbenzoate--CoA ligase</fullName>
        <ecNumber evidence="4">6.2.1.26</ecNumber>
    </submittedName>
</protein>
<keyword evidence="5" id="KW-1185">Reference proteome</keyword>
<dbReference type="OrthoDB" id="8870348at2"/>
<dbReference type="InterPro" id="IPR000873">
    <property type="entry name" value="AMP-dep_synth/lig_dom"/>
</dbReference>
<gene>
    <name evidence="4" type="primary">menE</name>
    <name evidence="4" type="ORF">HME7025_01487</name>
</gene>
<dbReference type="GO" id="GO:0008756">
    <property type="term" value="F:o-succinylbenzoate-CoA ligase activity"/>
    <property type="evidence" value="ECO:0007669"/>
    <property type="project" value="UniProtKB-EC"/>
</dbReference>
<comment type="similarity">
    <text evidence="1">Belongs to the ATP-dependent AMP-binding enzyme family.</text>
</comment>
<reference evidence="5" key="1">
    <citation type="submission" date="2018-05" db="EMBL/GenBank/DDBJ databases">
        <title>Pseudarcicella sp. HME7025 Genome sequencing and assembly.</title>
        <authorList>
            <person name="Kim H."/>
            <person name="Kang H."/>
            <person name="Joh K."/>
        </authorList>
    </citation>
    <scope>NUCLEOTIDE SEQUENCE [LARGE SCALE GENOMIC DNA]</scope>
    <source>
        <strain evidence="5">HME7025</strain>
    </source>
</reference>
<feature type="domain" description="AMP-dependent synthetase/ligase" evidence="3">
    <location>
        <begin position="38"/>
        <end position="205"/>
    </location>
</feature>
<dbReference type="EC" id="6.2.1.26" evidence="4"/>
<dbReference type="GO" id="GO:0006631">
    <property type="term" value="P:fatty acid metabolic process"/>
    <property type="evidence" value="ECO:0007669"/>
    <property type="project" value="TreeGrafter"/>
</dbReference>
<dbReference type="GO" id="GO:0031956">
    <property type="term" value="F:medium-chain fatty acid-CoA ligase activity"/>
    <property type="evidence" value="ECO:0007669"/>
    <property type="project" value="TreeGrafter"/>
</dbReference>
<sequence>MLVISPKSNVFPVPSTPFEAEVIEFCQSWNAGNEWFNFHTSGSTGQPKAIRIHRDQMIHSAQLTGNWLGLEAGDRALLCLPVKFIGGVMVVVRALVWDLQLIIVEPSNQPDIPNDLSIQLTSLVPPQLQHILQNDSLLKPFHFAKGVLVGGAAISVEIESLAMKQDFPIFLTYGMTETVSHIAYRPISLKIDDYLRPLPGVELNLNEEGCICIRAEVTNRAWIETNDLAELKEDQRFKILGRKDFVINSGGMKLLPSQIEKHVQAYFLENGISKLSFVAGIPDIFYGQKAVLFIESPEEVSFEGHLKQYLLQHLSSKQIPKSIICLPKFLFNSNGKLDSLKTVALYLQSLSKESSAHDKF</sequence>
<dbReference type="InterPro" id="IPR042099">
    <property type="entry name" value="ANL_N_sf"/>
</dbReference>
<dbReference type="AlphaFoldDB" id="A0A2S2DVF5"/>
<organism evidence="4 5">
    <name type="scientific">Aquirufa nivalisilvae</name>
    <dbReference type="NCBI Taxonomy" id="2516557"/>
    <lineage>
        <taxon>Bacteria</taxon>
        <taxon>Pseudomonadati</taxon>
        <taxon>Bacteroidota</taxon>
        <taxon>Cytophagia</taxon>
        <taxon>Cytophagales</taxon>
        <taxon>Flectobacillaceae</taxon>
        <taxon>Aquirufa</taxon>
    </lineage>
</organism>
<proteinExistence type="inferred from homology"/>
<dbReference type="PANTHER" id="PTHR43201:SF5">
    <property type="entry name" value="MEDIUM-CHAIN ACYL-COA LIGASE ACSF2, MITOCHONDRIAL"/>
    <property type="match status" value="1"/>
</dbReference>
<dbReference type="KEGG" id="psez:HME7025_01487"/>
<dbReference type="InterPro" id="IPR045851">
    <property type="entry name" value="AMP-bd_C_sf"/>
</dbReference>